<dbReference type="PROSITE" id="PS51186">
    <property type="entry name" value="GNAT"/>
    <property type="match status" value="1"/>
</dbReference>
<feature type="domain" description="N-acetyltransferase" evidence="2">
    <location>
        <begin position="1"/>
        <end position="187"/>
    </location>
</feature>
<dbReference type="Gene3D" id="3.40.630.30">
    <property type="match status" value="1"/>
</dbReference>
<dbReference type="InterPro" id="IPR016181">
    <property type="entry name" value="Acyl_CoA_acyltransferase"/>
</dbReference>
<dbReference type="RefSeq" id="WP_131900086.1">
    <property type="nucleotide sequence ID" value="NZ_SMKZ01000052.1"/>
</dbReference>
<feature type="region of interest" description="Disordered" evidence="1">
    <location>
        <begin position="39"/>
        <end position="62"/>
    </location>
</feature>
<dbReference type="EMBL" id="SMKZ01000052">
    <property type="protein sequence ID" value="TDE00278.1"/>
    <property type="molecule type" value="Genomic_DNA"/>
</dbReference>
<gene>
    <name evidence="3" type="ORF">E1269_26060</name>
</gene>
<keyword evidence="4" id="KW-1185">Reference proteome</keyword>
<dbReference type="InterPro" id="IPR000182">
    <property type="entry name" value="GNAT_dom"/>
</dbReference>
<name>A0A4V2Z0B0_9ACTN</name>
<dbReference type="InParanoid" id="A0A4V2Z0B0"/>
<evidence type="ECO:0000313" key="3">
    <source>
        <dbReference type="EMBL" id="TDE00278.1"/>
    </source>
</evidence>
<dbReference type="Pfam" id="PF13527">
    <property type="entry name" value="Acetyltransf_9"/>
    <property type="match status" value="1"/>
</dbReference>
<proteinExistence type="predicted"/>
<organism evidence="3 4">
    <name type="scientific">Jiangella asiatica</name>
    <dbReference type="NCBI Taxonomy" id="2530372"/>
    <lineage>
        <taxon>Bacteria</taxon>
        <taxon>Bacillati</taxon>
        <taxon>Actinomycetota</taxon>
        <taxon>Actinomycetes</taxon>
        <taxon>Jiangellales</taxon>
        <taxon>Jiangellaceae</taxon>
        <taxon>Jiangella</taxon>
    </lineage>
</organism>
<dbReference type="SUPFAM" id="SSF55729">
    <property type="entry name" value="Acyl-CoA N-acyltransferases (Nat)"/>
    <property type="match status" value="1"/>
</dbReference>
<dbReference type="CDD" id="cd04301">
    <property type="entry name" value="NAT_SF"/>
    <property type="match status" value="1"/>
</dbReference>
<evidence type="ECO:0000259" key="2">
    <source>
        <dbReference type="PROSITE" id="PS51186"/>
    </source>
</evidence>
<keyword evidence="3" id="KW-0808">Transferase</keyword>
<dbReference type="Proteomes" id="UP000294739">
    <property type="component" value="Unassembled WGS sequence"/>
</dbReference>
<evidence type="ECO:0000313" key="4">
    <source>
        <dbReference type="Proteomes" id="UP000294739"/>
    </source>
</evidence>
<dbReference type="GO" id="GO:0016747">
    <property type="term" value="F:acyltransferase activity, transferring groups other than amino-acyl groups"/>
    <property type="evidence" value="ECO:0007669"/>
    <property type="project" value="InterPro"/>
</dbReference>
<reference evidence="3 4" key="1">
    <citation type="submission" date="2019-03" db="EMBL/GenBank/DDBJ databases">
        <title>Draft genome sequences of novel Actinobacteria.</title>
        <authorList>
            <person name="Sahin N."/>
            <person name="Ay H."/>
            <person name="Saygin H."/>
        </authorList>
    </citation>
    <scope>NUCLEOTIDE SEQUENCE [LARGE SCALE GENOMIC DNA]</scope>
    <source>
        <strain evidence="3 4">5K138</strain>
    </source>
</reference>
<dbReference type="AlphaFoldDB" id="A0A4V2Z0B0"/>
<sequence>MELRPELPTDHDAVRDVHLAAFGDTGRLVADLTDDLRSLLPPAGSPMPGSADEARHGAPGELSDGGAAAGLSLVAVDGGRVVGHVMFTRSLLDAPKRLVDVLVLSPLGVLPGRQGRGVGTALVRRGLELLRGTGVPLVFLEGHPGYYSRLGFEPGGELGFCKPSQRIPDAAFQVHRLPAYRPWMTGTLVYTEIFWRHDAVGLR</sequence>
<dbReference type="OrthoDB" id="9797178at2"/>
<comment type="caution">
    <text evidence="3">The sequence shown here is derived from an EMBL/GenBank/DDBJ whole genome shotgun (WGS) entry which is preliminary data.</text>
</comment>
<protein>
    <submittedName>
        <fullName evidence="3">N-acetyltransferase</fullName>
    </submittedName>
</protein>
<evidence type="ECO:0000256" key="1">
    <source>
        <dbReference type="SAM" id="MobiDB-lite"/>
    </source>
</evidence>
<accession>A0A4V2Z0B0</accession>